<keyword evidence="2" id="KW-1185">Reference proteome</keyword>
<dbReference type="Proteomes" id="UP000799755">
    <property type="component" value="Unassembled WGS sequence"/>
</dbReference>
<protein>
    <submittedName>
        <fullName evidence="1">Uncharacterized protein</fullName>
    </submittedName>
</protein>
<name>A0ACB6R285_9PLEO</name>
<sequence length="134" mass="14282">MNTLIPCIGLSLLSTIDLVYGVPSPVDPTITPAPLLPRAVDSLVGYYLNNSVSSYEPLYCLGSSGPSTWSTTSTWGYCCPETGVCSQFVTSCSGKFAVRTNGVKVKIIAIRTVGLIATPISCLRLWATRIQLFG</sequence>
<organism evidence="1 2">
    <name type="scientific">Lindgomyces ingoldianus</name>
    <dbReference type="NCBI Taxonomy" id="673940"/>
    <lineage>
        <taxon>Eukaryota</taxon>
        <taxon>Fungi</taxon>
        <taxon>Dikarya</taxon>
        <taxon>Ascomycota</taxon>
        <taxon>Pezizomycotina</taxon>
        <taxon>Dothideomycetes</taxon>
        <taxon>Pleosporomycetidae</taxon>
        <taxon>Pleosporales</taxon>
        <taxon>Lindgomycetaceae</taxon>
        <taxon>Lindgomyces</taxon>
    </lineage>
</organism>
<reference evidence="1" key="1">
    <citation type="journal article" date="2020" name="Stud. Mycol.">
        <title>101 Dothideomycetes genomes: a test case for predicting lifestyles and emergence of pathogens.</title>
        <authorList>
            <person name="Haridas S."/>
            <person name="Albert R."/>
            <person name="Binder M."/>
            <person name="Bloem J."/>
            <person name="Labutti K."/>
            <person name="Salamov A."/>
            <person name="Andreopoulos B."/>
            <person name="Baker S."/>
            <person name="Barry K."/>
            <person name="Bills G."/>
            <person name="Bluhm B."/>
            <person name="Cannon C."/>
            <person name="Castanera R."/>
            <person name="Culley D."/>
            <person name="Daum C."/>
            <person name="Ezra D."/>
            <person name="Gonzalez J."/>
            <person name="Henrissat B."/>
            <person name="Kuo A."/>
            <person name="Liang C."/>
            <person name="Lipzen A."/>
            <person name="Lutzoni F."/>
            <person name="Magnuson J."/>
            <person name="Mondo S."/>
            <person name="Nolan M."/>
            <person name="Ohm R."/>
            <person name="Pangilinan J."/>
            <person name="Park H.-J."/>
            <person name="Ramirez L."/>
            <person name="Alfaro M."/>
            <person name="Sun H."/>
            <person name="Tritt A."/>
            <person name="Yoshinaga Y."/>
            <person name="Zwiers L.-H."/>
            <person name="Turgeon B."/>
            <person name="Goodwin S."/>
            <person name="Spatafora J."/>
            <person name="Crous P."/>
            <person name="Grigoriev I."/>
        </authorList>
    </citation>
    <scope>NUCLEOTIDE SEQUENCE</scope>
    <source>
        <strain evidence="1">ATCC 200398</strain>
    </source>
</reference>
<gene>
    <name evidence="1" type="ORF">BDR25DRAFT_15262</name>
</gene>
<comment type="caution">
    <text evidence="1">The sequence shown here is derived from an EMBL/GenBank/DDBJ whole genome shotgun (WGS) entry which is preliminary data.</text>
</comment>
<dbReference type="EMBL" id="MU003502">
    <property type="protein sequence ID" value="KAF2472551.1"/>
    <property type="molecule type" value="Genomic_DNA"/>
</dbReference>
<evidence type="ECO:0000313" key="1">
    <source>
        <dbReference type="EMBL" id="KAF2472551.1"/>
    </source>
</evidence>
<proteinExistence type="predicted"/>
<accession>A0ACB6R285</accession>
<evidence type="ECO:0000313" key="2">
    <source>
        <dbReference type="Proteomes" id="UP000799755"/>
    </source>
</evidence>